<sequence>METETAGRNIEFEFSLALDSLVGSYLPVGDFELDENERYRLNFILQDRTHYQSTWQEVAPAPEIKDYHYQGEEKLVFINPVFGEAFGQNQISRM</sequence>
<evidence type="ECO:0000313" key="1">
    <source>
        <dbReference type="EMBL" id="MBS9523461.1"/>
    </source>
</evidence>
<dbReference type="AlphaFoldDB" id="A0AAP2G3X6"/>
<evidence type="ECO:0000313" key="2">
    <source>
        <dbReference type="Proteomes" id="UP001319104"/>
    </source>
</evidence>
<proteinExistence type="predicted"/>
<gene>
    <name evidence="1" type="ORF">KI659_05445</name>
</gene>
<keyword evidence="2" id="KW-1185">Reference proteome</keyword>
<dbReference type="Proteomes" id="UP001319104">
    <property type="component" value="Unassembled WGS sequence"/>
</dbReference>
<dbReference type="EMBL" id="JAHCMY010000002">
    <property type="protein sequence ID" value="MBS9523461.1"/>
    <property type="molecule type" value="Genomic_DNA"/>
</dbReference>
<protein>
    <submittedName>
        <fullName evidence="1">Uncharacterized protein</fullName>
    </submittedName>
</protein>
<accession>A0AAP2G3X6</accession>
<organism evidence="1 2">
    <name type="scientific">Litoribacter ruber</name>
    <dbReference type="NCBI Taxonomy" id="702568"/>
    <lineage>
        <taxon>Bacteria</taxon>
        <taxon>Pseudomonadati</taxon>
        <taxon>Bacteroidota</taxon>
        <taxon>Cytophagia</taxon>
        <taxon>Cytophagales</taxon>
        <taxon>Cyclobacteriaceae</taxon>
        <taxon>Litoribacter</taxon>
    </lineage>
</organism>
<comment type="caution">
    <text evidence="1">The sequence shown here is derived from an EMBL/GenBank/DDBJ whole genome shotgun (WGS) entry which is preliminary data.</text>
</comment>
<name>A0AAP2G3X6_9BACT</name>
<reference evidence="1 2" key="1">
    <citation type="submission" date="2021-05" db="EMBL/GenBank/DDBJ databases">
        <authorList>
            <person name="Zhang Z.D."/>
            <person name="Osman G."/>
        </authorList>
    </citation>
    <scope>NUCLEOTIDE SEQUENCE [LARGE SCALE GENOMIC DNA]</scope>
    <source>
        <strain evidence="1 2">KCTC 32217</strain>
    </source>
</reference>
<dbReference type="RefSeq" id="WP_213944351.1">
    <property type="nucleotide sequence ID" value="NZ_JAHCMY010000002.1"/>
</dbReference>